<proteinExistence type="predicted"/>
<reference evidence="1 2" key="1">
    <citation type="journal article" date="2015" name="Genome Biol. Evol.">
        <title>Comparative Genomics of a Bacterivorous Green Alga Reveals Evolutionary Causalities and Consequences of Phago-Mixotrophic Mode of Nutrition.</title>
        <authorList>
            <person name="Burns J.A."/>
            <person name="Paasch A."/>
            <person name="Narechania A."/>
            <person name="Kim E."/>
        </authorList>
    </citation>
    <scope>NUCLEOTIDE SEQUENCE [LARGE SCALE GENOMIC DNA]</scope>
    <source>
        <strain evidence="1 2">PLY_AMNH</strain>
    </source>
</reference>
<keyword evidence="2" id="KW-1185">Reference proteome</keyword>
<evidence type="ECO:0000313" key="1">
    <source>
        <dbReference type="EMBL" id="KAK3255926.1"/>
    </source>
</evidence>
<dbReference type="EMBL" id="LGRX02022119">
    <property type="protein sequence ID" value="KAK3255926.1"/>
    <property type="molecule type" value="Genomic_DNA"/>
</dbReference>
<evidence type="ECO:0000313" key="2">
    <source>
        <dbReference type="Proteomes" id="UP001190700"/>
    </source>
</evidence>
<dbReference type="AlphaFoldDB" id="A0AAE0FA49"/>
<accession>A0AAE0FA49</accession>
<gene>
    <name evidence="1" type="ORF">CYMTET_34916</name>
</gene>
<organism evidence="1 2">
    <name type="scientific">Cymbomonas tetramitiformis</name>
    <dbReference type="NCBI Taxonomy" id="36881"/>
    <lineage>
        <taxon>Eukaryota</taxon>
        <taxon>Viridiplantae</taxon>
        <taxon>Chlorophyta</taxon>
        <taxon>Pyramimonadophyceae</taxon>
        <taxon>Pyramimonadales</taxon>
        <taxon>Pyramimonadaceae</taxon>
        <taxon>Cymbomonas</taxon>
    </lineage>
</organism>
<dbReference type="Proteomes" id="UP001190700">
    <property type="component" value="Unassembled WGS sequence"/>
</dbReference>
<name>A0AAE0FA49_9CHLO</name>
<sequence>VEGRRCRAVTMMDGKRDWDSLVEAVVRRAVPDDGCKDTRVEKAVGARAVLMMDGKEIGITGLRGRVMVALPGGHRTVRTLLKSDNGTLCLKRKLTDYFTFLETVQYTRERCCSMWR</sequence>
<protein>
    <submittedName>
        <fullName evidence="1">Uncharacterized protein</fullName>
    </submittedName>
</protein>
<feature type="non-terminal residue" evidence="1">
    <location>
        <position position="1"/>
    </location>
</feature>
<comment type="caution">
    <text evidence="1">The sequence shown here is derived from an EMBL/GenBank/DDBJ whole genome shotgun (WGS) entry which is preliminary data.</text>
</comment>